<dbReference type="GeneID" id="801248"/>
<dbReference type="CDD" id="cd00165">
    <property type="entry name" value="S4"/>
    <property type="match status" value="1"/>
</dbReference>
<evidence type="ECO:0000256" key="2">
    <source>
        <dbReference type="ARBA" id="ARBA00022730"/>
    </source>
</evidence>
<dbReference type="GO" id="GO:0042274">
    <property type="term" value="P:ribosomal small subunit biogenesis"/>
    <property type="evidence" value="ECO:0007669"/>
    <property type="project" value="TreeGrafter"/>
</dbReference>
<dbReference type="NCBIfam" id="NF003717">
    <property type="entry name" value="PRK05327.1"/>
    <property type="match status" value="1"/>
</dbReference>
<reference evidence="8" key="1">
    <citation type="submission" date="2000-08" db="EMBL/GenBank/DDBJ databases">
        <title>Comparative analysis of mitochondrial genomes of the ancient jakobid protists.</title>
        <authorList>
            <person name="Burger G."/>
            <person name="O'Kelly C.J."/>
            <person name="Gray W.M."/>
        </authorList>
    </citation>
    <scope>NUCLEOTIDE SEQUENCE</scope>
    <source>
        <strain evidence="8">ATCC 50310</strain>
    </source>
</reference>
<dbReference type="InterPro" id="IPR022801">
    <property type="entry name" value="Ribosomal_uS4"/>
</dbReference>
<keyword evidence="3 6" id="KW-0694">RNA-binding</keyword>
<dbReference type="PANTHER" id="PTHR11831:SF4">
    <property type="entry name" value="SMALL RIBOSOMAL SUBUNIT PROTEIN US4M"/>
    <property type="match status" value="1"/>
</dbReference>
<dbReference type="GO" id="GO:0003735">
    <property type="term" value="F:structural constituent of ribosome"/>
    <property type="evidence" value="ECO:0007669"/>
    <property type="project" value="TreeGrafter"/>
</dbReference>
<dbReference type="EMBL" id="AF295546">
    <property type="protein sequence ID" value="AAG13689.1"/>
    <property type="molecule type" value="Genomic_DNA"/>
</dbReference>
<organism evidence="8">
    <name type="scientific">Malawimonas jakobiformis</name>
    <name type="common">Flagellated protozoan</name>
    <dbReference type="NCBI Taxonomy" id="136089"/>
    <lineage>
        <taxon>Eukaryota</taxon>
        <taxon>Malawimonadida</taxon>
        <taxon>Malawimonadidae</taxon>
        <taxon>Malawimonas</taxon>
    </lineage>
</organism>
<gene>
    <name evidence="8" type="primary">rps4</name>
</gene>
<accession>Q9G884</accession>
<keyword evidence="5" id="KW-0687">Ribonucleoprotein</keyword>
<dbReference type="GO" id="GO:0019843">
    <property type="term" value="F:rRNA binding"/>
    <property type="evidence" value="ECO:0007669"/>
    <property type="project" value="UniProtKB-KW"/>
</dbReference>
<dbReference type="SUPFAM" id="SSF55174">
    <property type="entry name" value="Alpha-L RNA-binding motif"/>
    <property type="match status" value="1"/>
</dbReference>
<feature type="domain" description="RNA-binding S4" evidence="7">
    <location>
        <begin position="111"/>
        <end position="173"/>
    </location>
</feature>
<evidence type="ECO:0000259" key="7">
    <source>
        <dbReference type="SMART" id="SM00363"/>
    </source>
</evidence>
<dbReference type="SMART" id="SM00363">
    <property type="entry name" value="S4"/>
    <property type="match status" value="1"/>
</dbReference>
<dbReference type="Gene3D" id="3.10.290.10">
    <property type="entry name" value="RNA-binding S4 domain"/>
    <property type="match status" value="1"/>
</dbReference>
<evidence type="ECO:0000256" key="1">
    <source>
        <dbReference type="ARBA" id="ARBA00007465"/>
    </source>
</evidence>
<evidence type="ECO:0000256" key="5">
    <source>
        <dbReference type="ARBA" id="ARBA00023274"/>
    </source>
</evidence>
<dbReference type="AlphaFoldDB" id="Q9G884"/>
<evidence type="ECO:0000256" key="6">
    <source>
        <dbReference type="PROSITE-ProRule" id="PRU00182"/>
    </source>
</evidence>
<dbReference type="GO" id="GO:0015935">
    <property type="term" value="C:small ribosomal subunit"/>
    <property type="evidence" value="ECO:0007669"/>
    <property type="project" value="TreeGrafter"/>
</dbReference>
<dbReference type="RefSeq" id="NP_066322.1">
    <property type="nucleotide sequence ID" value="NC_002553.1"/>
</dbReference>
<name>Q9G884_MALJA</name>
<dbReference type="PROSITE" id="PS50889">
    <property type="entry name" value="S4"/>
    <property type="match status" value="1"/>
</dbReference>
<keyword evidence="8" id="KW-0496">Mitochondrion</keyword>
<geneLocation type="mitochondrion" evidence="8"/>
<evidence type="ECO:0000313" key="8">
    <source>
        <dbReference type="EMBL" id="AAG13689.1"/>
    </source>
</evidence>
<comment type="similarity">
    <text evidence="1">Belongs to the universal ribosomal protein uS4 family.</text>
</comment>
<dbReference type="InterPro" id="IPR018079">
    <property type="entry name" value="Ribosomal_uS4_CS"/>
</dbReference>
<protein>
    <submittedName>
        <fullName evidence="8">Ribosomal protein S4</fullName>
    </submittedName>
</protein>
<dbReference type="PROSITE" id="PS00632">
    <property type="entry name" value="RIBOSOMAL_S4"/>
    <property type="match status" value="1"/>
</dbReference>
<proteinExistence type="inferred from homology"/>
<dbReference type="InterPro" id="IPR002942">
    <property type="entry name" value="S4_RNA-bd"/>
</dbReference>
<evidence type="ECO:0000256" key="3">
    <source>
        <dbReference type="ARBA" id="ARBA00022884"/>
    </source>
</evidence>
<dbReference type="PANTHER" id="PTHR11831">
    <property type="entry name" value="30S 40S RIBOSOMAL PROTEIN"/>
    <property type="match status" value="1"/>
</dbReference>
<dbReference type="Gene3D" id="1.10.1050.10">
    <property type="entry name" value="Ribosomal Protein S4 Delta 41, Chain A, domain 1"/>
    <property type="match status" value="1"/>
</dbReference>
<evidence type="ECO:0000256" key="4">
    <source>
        <dbReference type="ARBA" id="ARBA00022980"/>
    </source>
</evidence>
<dbReference type="Pfam" id="PF01479">
    <property type="entry name" value="S4"/>
    <property type="match status" value="1"/>
</dbReference>
<keyword evidence="4 8" id="KW-0689">Ribosomal protein</keyword>
<dbReference type="InterPro" id="IPR036986">
    <property type="entry name" value="S4_RNA-bd_sf"/>
</dbReference>
<sequence>MTKRFKQKYRICKQIGEDLWGKLNKKINYNVRSGQHGKIKKKRKEIAFIYKDNNKKKINTVNKTQFIYKLRKFYSNISKKQFDNLFKKGNLLNANNKYNTNSKYLINLLERRLDTILFRINWASSFFNARQLINHGHILINGNIVNVSSHLVNIGDKIEVKKDSQKLLKKNLIDRIKNKQITINCPSYIEVNYNILCAIVIFNPTESFVPFPTIKNISQLKYLYL</sequence>
<keyword evidence="2 6" id="KW-0699">rRNA-binding</keyword>